<dbReference type="PANTHER" id="PTHR31591">
    <property type="entry name" value="UPF0613 PROTEIN PB24D3.06C"/>
    <property type="match status" value="1"/>
</dbReference>
<keyword evidence="2" id="KW-1185">Reference proteome</keyword>
<reference evidence="1 2" key="1">
    <citation type="journal article" date="2016" name="Genome Biol. Evol.">
        <title>Divergent and convergent evolution of fungal pathogenicity.</title>
        <authorList>
            <person name="Shang Y."/>
            <person name="Xiao G."/>
            <person name="Zheng P."/>
            <person name="Cen K."/>
            <person name="Zhan S."/>
            <person name="Wang C."/>
        </authorList>
    </citation>
    <scope>NUCLEOTIDE SEQUENCE [LARGE SCALE GENOMIC DNA]</scope>
    <source>
        <strain evidence="1 2">ARSEF 7405</strain>
    </source>
</reference>
<comment type="caution">
    <text evidence="1">The sequence shown here is derived from an EMBL/GenBank/DDBJ whole genome shotgun (WGS) entry which is preliminary data.</text>
</comment>
<dbReference type="Pfam" id="PF08538">
    <property type="entry name" value="DUF1749"/>
    <property type="match status" value="1"/>
</dbReference>
<organism evidence="1 2">
    <name type="scientific">Ascosphaera apis ARSEF 7405</name>
    <dbReference type="NCBI Taxonomy" id="392613"/>
    <lineage>
        <taxon>Eukaryota</taxon>
        <taxon>Fungi</taxon>
        <taxon>Dikarya</taxon>
        <taxon>Ascomycota</taxon>
        <taxon>Pezizomycotina</taxon>
        <taxon>Eurotiomycetes</taxon>
        <taxon>Eurotiomycetidae</taxon>
        <taxon>Onygenales</taxon>
        <taxon>Ascosphaeraceae</taxon>
        <taxon>Ascosphaera</taxon>
    </lineage>
</organism>
<protein>
    <recommendedName>
        <fullName evidence="3">Esterase</fullName>
    </recommendedName>
</protein>
<evidence type="ECO:0000313" key="1">
    <source>
        <dbReference type="EMBL" id="KZZ95687.1"/>
    </source>
</evidence>
<dbReference type="VEuPathDB" id="FungiDB:AAP_01363"/>
<gene>
    <name evidence="1" type="ORF">AAP_01363</name>
</gene>
<evidence type="ECO:0008006" key="3">
    <source>
        <dbReference type="Google" id="ProtNLM"/>
    </source>
</evidence>
<dbReference type="SUPFAM" id="SSF53474">
    <property type="entry name" value="alpha/beta-Hydrolases"/>
    <property type="match status" value="1"/>
</dbReference>
<dbReference type="EMBL" id="AZGZ01000004">
    <property type="protein sequence ID" value="KZZ95687.1"/>
    <property type="molecule type" value="Genomic_DNA"/>
</dbReference>
<dbReference type="PANTHER" id="PTHR31591:SF5">
    <property type="entry name" value="DOLICHOL-PHOSPHATE MANNOSYLTRANSFERASE"/>
    <property type="match status" value="1"/>
</dbReference>
<dbReference type="AlphaFoldDB" id="A0A168BSK6"/>
<name>A0A168BSK6_9EURO</name>
<dbReference type="InterPro" id="IPR013744">
    <property type="entry name" value="SidJ"/>
</dbReference>
<proteinExistence type="predicted"/>
<dbReference type="InterPro" id="IPR029058">
    <property type="entry name" value="AB_hydrolase_fold"/>
</dbReference>
<dbReference type="Proteomes" id="UP000242877">
    <property type="component" value="Unassembled WGS sequence"/>
</dbReference>
<evidence type="ECO:0000313" key="2">
    <source>
        <dbReference type="Proteomes" id="UP000242877"/>
    </source>
</evidence>
<sequence>MPSRFNGILHRYGAEKLTAFEFKTGDKPKPNTLIFIGGLTDGLGSVTLVDDIVEALEDTEWSVFTVLLSSSYKGFGTSTLDQDVKEIAQCVKYALQYKKETNGGKDGLVSIMGHSTGSQDVLHYIYTADSKAILNRPQVDGAIMQSPVSDREAVLHLANGSSQVQEALEKLIAIAKQGTVTADGHEIILPNDLVDKLDMFPPCTPLTARRFLSLVSPDSPLKPEADDLFSSDLTEERLQETFGVVAERGTLRGSMLILYGGNDEYVPPTVDKEKLVSRWEAIVKKSSPEKEIWDANSGIVPGATHAIDDISLTGPRQDVARRVKSFLAKVAASA</sequence>
<dbReference type="OrthoDB" id="10034502at2759"/>
<dbReference type="Gene3D" id="3.40.50.1820">
    <property type="entry name" value="alpha/beta hydrolase"/>
    <property type="match status" value="1"/>
</dbReference>
<accession>A0A168BSK6</accession>